<sequence>MPILKAPTECLSFLTPPILFTTLIVASGCATLMVSDIPALSQAGVVLAVAAVTALVCDLFLLPSFLVRQGISGARR</sequence>
<evidence type="ECO:0000256" key="1">
    <source>
        <dbReference type="SAM" id="Phobius"/>
    </source>
</evidence>
<feature type="transmembrane region" description="Helical" evidence="1">
    <location>
        <begin position="12"/>
        <end position="33"/>
    </location>
</feature>
<dbReference type="RefSeq" id="WP_085862779.1">
    <property type="nucleotide sequence ID" value="NZ_FWFT01000001.1"/>
</dbReference>
<feature type="transmembrane region" description="Helical" evidence="1">
    <location>
        <begin position="45"/>
        <end position="67"/>
    </location>
</feature>
<proteinExistence type="predicted"/>
<evidence type="ECO:0000313" key="2">
    <source>
        <dbReference type="EMBL" id="SLN14732.1"/>
    </source>
</evidence>
<dbReference type="EMBL" id="FWFT01000001">
    <property type="protein sequence ID" value="SLN14732.1"/>
    <property type="molecule type" value="Genomic_DNA"/>
</dbReference>
<keyword evidence="1" id="KW-1133">Transmembrane helix</keyword>
<keyword evidence="3" id="KW-1185">Reference proteome</keyword>
<keyword evidence="1" id="KW-0472">Membrane</keyword>
<evidence type="ECO:0000313" key="3">
    <source>
        <dbReference type="Proteomes" id="UP000193623"/>
    </source>
</evidence>
<evidence type="ECO:0008006" key="4">
    <source>
        <dbReference type="Google" id="ProtNLM"/>
    </source>
</evidence>
<dbReference type="PROSITE" id="PS51257">
    <property type="entry name" value="PROKAR_LIPOPROTEIN"/>
    <property type="match status" value="1"/>
</dbReference>
<name>A0A1Y5RHD9_9RHOB</name>
<accession>A0A1Y5RHD9</accession>
<keyword evidence="1" id="KW-0812">Transmembrane</keyword>
<organism evidence="2 3">
    <name type="scientific">Pseudooctadecabacter jejudonensis</name>
    <dbReference type="NCBI Taxonomy" id="1391910"/>
    <lineage>
        <taxon>Bacteria</taxon>
        <taxon>Pseudomonadati</taxon>
        <taxon>Pseudomonadota</taxon>
        <taxon>Alphaproteobacteria</taxon>
        <taxon>Rhodobacterales</taxon>
        <taxon>Paracoccaceae</taxon>
        <taxon>Pseudooctadecabacter</taxon>
    </lineage>
</organism>
<dbReference type="Gene3D" id="1.20.1640.10">
    <property type="entry name" value="Multidrug efflux transporter AcrB transmembrane domain"/>
    <property type="match status" value="1"/>
</dbReference>
<dbReference type="SUPFAM" id="SSF82866">
    <property type="entry name" value="Multidrug efflux transporter AcrB transmembrane domain"/>
    <property type="match status" value="1"/>
</dbReference>
<protein>
    <recommendedName>
        <fullName evidence="4">Membrane transport protein MMPL domain-containing protein</fullName>
    </recommendedName>
</protein>
<reference evidence="2 3" key="1">
    <citation type="submission" date="2017-03" db="EMBL/GenBank/DDBJ databases">
        <authorList>
            <person name="Afonso C.L."/>
            <person name="Miller P.J."/>
            <person name="Scott M.A."/>
            <person name="Spackman E."/>
            <person name="Goraichik I."/>
            <person name="Dimitrov K.M."/>
            <person name="Suarez D.L."/>
            <person name="Swayne D.E."/>
        </authorList>
    </citation>
    <scope>NUCLEOTIDE SEQUENCE [LARGE SCALE GENOMIC DNA]</scope>
    <source>
        <strain evidence="2 3">CECT 8397</strain>
    </source>
</reference>
<gene>
    <name evidence="2" type="ORF">PSJ8397_00297</name>
</gene>
<dbReference type="Proteomes" id="UP000193623">
    <property type="component" value="Unassembled WGS sequence"/>
</dbReference>
<dbReference type="AlphaFoldDB" id="A0A1Y5RHD9"/>